<keyword evidence="3" id="KW-1185">Reference proteome</keyword>
<sequence>MFFASISLALAASIFSFASALVVPDGFTSVTAANLSSLAATSKFVIASQLFGTQLNPPHPLTNRRVHSPSPASILTAIQWILNNVVGSPTEYTIQSISSQTFLSFPGDSASTISYNGQTIIDSTCYPTFTIQQLTPGVNGYRITENTFGGILTAWAQYTEGTSIGMATFQVSADLGAAQVWVIAAATA</sequence>
<dbReference type="EMBL" id="JARKIB010000594">
    <property type="protein sequence ID" value="KAJ7698206.1"/>
    <property type="molecule type" value="Genomic_DNA"/>
</dbReference>
<feature type="chain" id="PRO_5042066264" evidence="1">
    <location>
        <begin position="21"/>
        <end position="188"/>
    </location>
</feature>
<dbReference type="Proteomes" id="UP001215598">
    <property type="component" value="Unassembled WGS sequence"/>
</dbReference>
<accession>A0AAD7DST3</accession>
<comment type="caution">
    <text evidence="2">The sequence shown here is derived from an EMBL/GenBank/DDBJ whole genome shotgun (WGS) entry which is preliminary data.</text>
</comment>
<keyword evidence="1" id="KW-0732">Signal</keyword>
<gene>
    <name evidence="2" type="ORF">B0H16DRAFT_1749776</name>
</gene>
<reference evidence="2" key="1">
    <citation type="submission" date="2023-03" db="EMBL/GenBank/DDBJ databases">
        <title>Massive genome expansion in bonnet fungi (Mycena s.s.) driven by repeated elements and novel gene families across ecological guilds.</title>
        <authorList>
            <consortium name="Lawrence Berkeley National Laboratory"/>
            <person name="Harder C.B."/>
            <person name="Miyauchi S."/>
            <person name="Viragh M."/>
            <person name="Kuo A."/>
            <person name="Thoen E."/>
            <person name="Andreopoulos B."/>
            <person name="Lu D."/>
            <person name="Skrede I."/>
            <person name="Drula E."/>
            <person name="Henrissat B."/>
            <person name="Morin E."/>
            <person name="Kohler A."/>
            <person name="Barry K."/>
            <person name="LaButti K."/>
            <person name="Morin E."/>
            <person name="Salamov A."/>
            <person name="Lipzen A."/>
            <person name="Mereny Z."/>
            <person name="Hegedus B."/>
            <person name="Baldrian P."/>
            <person name="Stursova M."/>
            <person name="Weitz H."/>
            <person name="Taylor A."/>
            <person name="Grigoriev I.V."/>
            <person name="Nagy L.G."/>
            <person name="Martin F."/>
            <person name="Kauserud H."/>
        </authorList>
    </citation>
    <scope>NUCLEOTIDE SEQUENCE</scope>
    <source>
        <strain evidence="2">CBHHK182m</strain>
    </source>
</reference>
<proteinExistence type="predicted"/>
<evidence type="ECO:0000313" key="2">
    <source>
        <dbReference type="EMBL" id="KAJ7698206.1"/>
    </source>
</evidence>
<protein>
    <submittedName>
        <fullName evidence="2">Uncharacterized protein</fullName>
    </submittedName>
</protein>
<evidence type="ECO:0000256" key="1">
    <source>
        <dbReference type="SAM" id="SignalP"/>
    </source>
</evidence>
<feature type="signal peptide" evidence="1">
    <location>
        <begin position="1"/>
        <end position="20"/>
    </location>
</feature>
<evidence type="ECO:0000313" key="3">
    <source>
        <dbReference type="Proteomes" id="UP001215598"/>
    </source>
</evidence>
<dbReference type="AlphaFoldDB" id="A0AAD7DST3"/>
<name>A0AAD7DST3_9AGAR</name>
<organism evidence="2 3">
    <name type="scientific">Mycena metata</name>
    <dbReference type="NCBI Taxonomy" id="1033252"/>
    <lineage>
        <taxon>Eukaryota</taxon>
        <taxon>Fungi</taxon>
        <taxon>Dikarya</taxon>
        <taxon>Basidiomycota</taxon>
        <taxon>Agaricomycotina</taxon>
        <taxon>Agaricomycetes</taxon>
        <taxon>Agaricomycetidae</taxon>
        <taxon>Agaricales</taxon>
        <taxon>Marasmiineae</taxon>
        <taxon>Mycenaceae</taxon>
        <taxon>Mycena</taxon>
    </lineage>
</organism>